<protein>
    <recommendedName>
        <fullName evidence="4">F-box domain-containing protein</fullName>
    </recommendedName>
</protein>
<dbReference type="Gene3D" id="3.80.10.10">
    <property type="entry name" value="Ribonuclease Inhibitor"/>
    <property type="match status" value="1"/>
</dbReference>
<organism evidence="2 3">
    <name type="scientific">Marasmius tenuissimus</name>
    <dbReference type="NCBI Taxonomy" id="585030"/>
    <lineage>
        <taxon>Eukaryota</taxon>
        <taxon>Fungi</taxon>
        <taxon>Dikarya</taxon>
        <taxon>Basidiomycota</taxon>
        <taxon>Agaricomycotina</taxon>
        <taxon>Agaricomycetes</taxon>
        <taxon>Agaricomycetidae</taxon>
        <taxon>Agaricales</taxon>
        <taxon>Marasmiineae</taxon>
        <taxon>Marasmiaceae</taxon>
        <taxon>Marasmius</taxon>
    </lineage>
</organism>
<proteinExistence type="predicted"/>
<sequence>MEKENEGYFSGYSKPYLRPYEGEENEAVKALYTVLPTEKRRKIYERPVEVTLCVDESQWEEDDLDSYRIWHVRRFFKSLEGFFNRYNELNTMYEQLTEDLNVVNKTVNVEECEGRDWRGRLRTFLRYTMTDEALWRDCRMKWKLPRMADFRCLEEHIVVQLSIEARVEKAKKEASGSPKLQKLCITDLPPEVLSNIFSLANLRQARLLASTCMLMKEVGGPYFYHTRSVKLHFPRYGQLREMFGEKEIEQDDLRQIAKQESMKLIRSVGFLISRPDLTDAIQDLSISDGWNLDAFDIPGFSHIMHDATIYGPINGSFNTLLATCHNLTSLCIHYCAITSSWLRTISLLTTLRTVVLHGARIQDESVEHDILHDRIPRSSQVLNLRWKDSRYNEEEITLREAQGRGVWFMLLLFPNLLTFNHVIDEVACLPVHNVMEKGFHCFQGLRRLNLNIFQDQFPMLIAWFMTIQVRTLNPCTLTHLKLRTDLPISEGQINILLESISTALLEVLVLEGIEQGSLTLIDRIAETFPDLIGLTLVRRENGRQRKTQLATWPHQSWEYAARFTGFRRLKYFGWNFYVPVWDCTPAVLLLHEAAVVSESDAADLVQEHLQSGESDYFQDTSSLALPFAAHCATLEIMGLEERICRYFAISHGLNGKVEVNGGYHLRGELEVDSREWNPQAFFGQGWKPIEPTAESNYT</sequence>
<gene>
    <name evidence="2" type="ORF">AAF712_013649</name>
</gene>
<evidence type="ECO:0008006" key="4">
    <source>
        <dbReference type="Google" id="ProtNLM"/>
    </source>
</evidence>
<reference evidence="2 3" key="1">
    <citation type="submission" date="2024-05" db="EMBL/GenBank/DDBJ databases">
        <title>A draft genome resource for the thread blight pathogen Marasmius tenuissimus strain MS-2.</title>
        <authorList>
            <person name="Yulfo-Soto G.E."/>
            <person name="Baruah I.K."/>
            <person name="Amoako-Attah I."/>
            <person name="Bukari Y."/>
            <person name="Meinhardt L.W."/>
            <person name="Bailey B.A."/>
            <person name="Cohen S.P."/>
        </authorList>
    </citation>
    <scope>NUCLEOTIDE SEQUENCE [LARGE SCALE GENOMIC DNA]</scope>
    <source>
        <strain evidence="2 3">MS-2</strain>
    </source>
</reference>
<dbReference type="EMBL" id="JBBXMP010000216">
    <property type="protein sequence ID" value="KAL0059598.1"/>
    <property type="molecule type" value="Genomic_DNA"/>
</dbReference>
<evidence type="ECO:0000256" key="1">
    <source>
        <dbReference type="SAM" id="Coils"/>
    </source>
</evidence>
<keyword evidence="1" id="KW-0175">Coiled coil</keyword>
<dbReference type="Proteomes" id="UP001437256">
    <property type="component" value="Unassembled WGS sequence"/>
</dbReference>
<dbReference type="SUPFAM" id="SSF52047">
    <property type="entry name" value="RNI-like"/>
    <property type="match status" value="1"/>
</dbReference>
<keyword evidence="3" id="KW-1185">Reference proteome</keyword>
<dbReference type="InterPro" id="IPR032675">
    <property type="entry name" value="LRR_dom_sf"/>
</dbReference>
<accession>A0ABR2ZFQ1</accession>
<comment type="caution">
    <text evidence="2">The sequence shown here is derived from an EMBL/GenBank/DDBJ whole genome shotgun (WGS) entry which is preliminary data.</text>
</comment>
<name>A0ABR2ZFQ1_9AGAR</name>
<feature type="coiled-coil region" evidence="1">
    <location>
        <begin position="79"/>
        <end position="106"/>
    </location>
</feature>
<evidence type="ECO:0000313" key="3">
    <source>
        <dbReference type="Proteomes" id="UP001437256"/>
    </source>
</evidence>
<evidence type="ECO:0000313" key="2">
    <source>
        <dbReference type="EMBL" id="KAL0059598.1"/>
    </source>
</evidence>